<dbReference type="GO" id="GO:0008360">
    <property type="term" value="P:regulation of cell shape"/>
    <property type="evidence" value="ECO:0007669"/>
    <property type="project" value="UniProtKB-KW"/>
</dbReference>
<organism evidence="6 7">
    <name type="scientific">[Actinomadura] parvosata subsp. kistnae</name>
    <dbReference type="NCBI Taxonomy" id="1909395"/>
    <lineage>
        <taxon>Bacteria</taxon>
        <taxon>Bacillati</taxon>
        <taxon>Actinomycetota</taxon>
        <taxon>Actinomycetes</taxon>
        <taxon>Streptosporangiales</taxon>
        <taxon>Streptosporangiaceae</taxon>
        <taxon>Nonomuraea</taxon>
    </lineage>
</organism>
<dbReference type="Gene3D" id="2.40.10.350">
    <property type="entry name" value="Rod shape-determining protein MreC, domain 2"/>
    <property type="match status" value="1"/>
</dbReference>
<evidence type="ECO:0000313" key="6">
    <source>
        <dbReference type="EMBL" id="AQZ60814.1"/>
    </source>
</evidence>
<dbReference type="Pfam" id="PF04085">
    <property type="entry name" value="MreC"/>
    <property type="match status" value="1"/>
</dbReference>
<protein>
    <recommendedName>
        <fullName evidence="2">Cell shape-determining protein MreC</fullName>
    </recommendedName>
    <alternativeName>
        <fullName evidence="4">Cell shape protein MreC</fullName>
    </alternativeName>
</protein>
<keyword evidence="7" id="KW-1185">Reference proteome</keyword>
<dbReference type="STRING" id="1909395.BKM31_04240"/>
<evidence type="ECO:0000259" key="5">
    <source>
        <dbReference type="Pfam" id="PF04085"/>
    </source>
</evidence>
<comment type="similarity">
    <text evidence="1">Belongs to the MreC family.</text>
</comment>
<dbReference type="InterPro" id="IPR042177">
    <property type="entry name" value="Cell/Rod_1"/>
</dbReference>
<evidence type="ECO:0000256" key="4">
    <source>
        <dbReference type="ARBA" id="ARBA00032089"/>
    </source>
</evidence>
<evidence type="ECO:0000256" key="2">
    <source>
        <dbReference type="ARBA" id="ARBA00013855"/>
    </source>
</evidence>
<dbReference type="GO" id="GO:0005886">
    <property type="term" value="C:plasma membrane"/>
    <property type="evidence" value="ECO:0007669"/>
    <property type="project" value="TreeGrafter"/>
</dbReference>
<accession>A0A1U9ZS92</accession>
<name>A0A1U9ZS92_9ACTN</name>
<keyword evidence="3" id="KW-0133">Cell shape</keyword>
<dbReference type="InterPro" id="IPR055342">
    <property type="entry name" value="MreC_beta-barrel_core"/>
</dbReference>
<feature type="domain" description="Rod shape-determining protein MreC beta-barrel core" evidence="5">
    <location>
        <begin position="106"/>
        <end position="243"/>
    </location>
</feature>
<sequence length="249" mass="24637">MVAPVRRALVLLVLAAAALLVVVDRAVTPLTPVRAAGARVYGAAESAFGVATRVFGGDGRLRELERENAALRARLLSSGTRSAGRLSVPGGYQGVAAHVVGFGRGRSVAIDAGASAGLGRDMTVLDADGLVGKVTWAGPGTASVSLITDAGSSIGARVAGSGELGVVTGVPGAGLRLSLFDPNAPVEVGDQVVTLGSAGGRPYVAGVPIGTVTALESAPGAATRTALVRPAARLSALGLVAVIVPRPER</sequence>
<gene>
    <name evidence="6" type="ORF">BKM31_04240</name>
</gene>
<dbReference type="PANTHER" id="PTHR34138">
    <property type="entry name" value="CELL SHAPE-DETERMINING PROTEIN MREC"/>
    <property type="match status" value="1"/>
</dbReference>
<dbReference type="Proteomes" id="UP000190797">
    <property type="component" value="Chromosome"/>
</dbReference>
<dbReference type="Gene3D" id="2.40.10.340">
    <property type="entry name" value="Rod shape-determining protein MreC, domain 1"/>
    <property type="match status" value="1"/>
</dbReference>
<dbReference type="AlphaFoldDB" id="A0A1U9ZS92"/>
<dbReference type="KEGG" id="noa:BKM31_04240"/>
<dbReference type="InterPro" id="IPR042175">
    <property type="entry name" value="Cell/Rod_MreC_2"/>
</dbReference>
<evidence type="ECO:0000256" key="1">
    <source>
        <dbReference type="ARBA" id="ARBA00009369"/>
    </source>
</evidence>
<dbReference type="EMBL" id="CP017717">
    <property type="protein sequence ID" value="AQZ60814.1"/>
    <property type="molecule type" value="Genomic_DNA"/>
</dbReference>
<dbReference type="InterPro" id="IPR007221">
    <property type="entry name" value="MreC"/>
</dbReference>
<dbReference type="PANTHER" id="PTHR34138:SF1">
    <property type="entry name" value="CELL SHAPE-DETERMINING PROTEIN MREC"/>
    <property type="match status" value="1"/>
</dbReference>
<reference evidence="7" key="1">
    <citation type="journal article" date="2017" name="Med. Chem. Commun.">
        <title>Nonomuraea sp. ATCC 55076 harbours the largest actinomycete chromosome to date and the kistamicin biosynthetic gene cluster.</title>
        <authorList>
            <person name="Nazari B."/>
            <person name="Forneris C.C."/>
            <person name="Gibson M.I."/>
            <person name="Moon K."/>
            <person name="Schramma K.R."/>
            <person name="Seyedsayamdost M.R."/>
        </authorList>
    </citation>
    <scope>NUCLEOTIDE SEQUENCE [LARGE SCALE GENOMIC DNA]</scope>
    <source>
        <strain evidence="7">ATCC 55076</strain>
    </source>
</reference>
<evidence type="ECO:0000256" key="3">
    <source>
        <dbReference type="ARBA" id="ARBA00022960"/>
    </source>
</evidence>
<evidence type="ECO:0000313" key="7">
    <source>
        <dbReference type="Proteomes" id="UP000190797"/>
    </source>
</evidence>
<proteinExistence type="inferred from homology"/>